<dbReference type="SMART" id="SM00448">
    <property type="entry name" value="REC"/>
    <property type="match status" value="1"/>
</dbReference>
<dbReference type="EMBL" id="JAQNDM010000002">
    <property type="protein sequence ID" value="MDC0707518.1"/>
    <property type="molecule type" value="Genomic_DNA"/>
</dbReference>
<evidence type="ECO:0000313" key="5">
    <source>
        <dbReference type="EMBL" id="MDC0707518.1"/>
    </source>
</evidence>
<dbReference type="CDD" id="cd00156">
    <property type="entry name" value="REC"/>
    <property type="match status" value="1"/>
</dbReference>
<gene>
    <name evidence="5" type="ORF">POL68_03460</name>
</gene>
<dbReference type="SUPFAM" id="SSF52172">
    <property type="entry name" value="CheY-like"/>
    <property type="match status" value="1"/>
</dbReference>
<feature type="region of interest" description="Disordered" evidence="3">
    <location>
        <begin position="127"/>
        <end position="154"/>
    </location>
</feature>
<feature type="domain" description="Response regulatory" evidence="4">
    <location>
        <begin position="2"/>
        <end position="115"/>
    </location>
</feature>
<reference evidence="5 6" key="1">
    <citation type="submission" date="2022-11" db="EMBL/GenBank/DDBJ databases">
        <title>Minimal conservation of predation-associated metabolite biosynthetic gene clusters underscores biosynthetic potential of Myxococcota including descriptions for ten novel species: Archangium lansinium sp. nov., Myxococcus landrumus sp. nov., Nannocystis bai.</title>
        <authorList>
            <person name="Ahearne A."/>
            <person name="Stevens C."/>
            <person name="Dowd S."/>
        </authorList>
    </citation>
    <scope>NUCLEOTIDE SEQUENCE [LARGE SCALE GENOMIC DNA]</scope>
    <source>
        <strain evidence="5 6">NCWAL01</strain>
    </source>
</reference>
<keyword evidence="6" id="KW-1185">Reference proteome</keyword>
<organism evidence="5 6">
    <name type="scientific">Stigmatella ashevillensis</name>
    <dbReference type="NCBI Taxonomy" id="2995309"/>
    <lineage>
        <taxon>Bacteria</taxon>
        <taxon>Pseudomonadati</taxon>
        <taxon>Myxococcota</taxon>
        <taxon>Myxococcia</taxon>
        <taxon>Myxococcales</taxon>
        <taxon>Cystobacterineae</taxon>
        <taxon>Archangiaceae</taxon>
        <taxon>Stigmatella</taxon>
    </lineage>
</organism>
<feature type="modified residue" description="4-aspartylphosphate" evidence="2">
    <location>
        <position position="50"/>
    </location>
</feature>
<feature type="compositionally biased region" description="Low complexity" evidence="3">
    <location>
        <begin position="138"/>
        <end position="154"/>
    </location>
</feature>
<dbReference type="PANTHER" id="PTHR44591:SF3">
    <property type="entry name" value="RESPONSE REGULATORY DOMAIN-CONTAINING PROTEIN"/>
    <property type="match status" value="1"/>
</dbReference>
<dbReference type="Gene3D" id="3.40.50.2300">
    <property type="match status" value="1"/>
</dbReference>
<evidence type="ECO:0000256" key="1">
    <source>
        <dbReference type="ARBA" id="ARBA00022553"/>
    </source>
</evidence>
<dbReference type="Proteomes" id="UP001221838">
    <property type="component" value="Unassembled WGS sequence"/>
</dbReference>
<comment type="caution">
    <text evidence="5">The sequence shown here is derived from an EMBL/GenBank/DDBJ whole genome shotgun (WGS) entry which is preliminary data.</text>
</comment>
<dbReference type="PANTHER" id="PTHR44591">
    <property type="entry name" value="STRESS RESPONSE REGULATOR PROTEIN 1"/>
    <property type="match status" value="1"/>
</dbReference>
<dbReference type="RefSeq" id="WP_272134752.1">
    <property type="nucleotide sequence ID" value="NZ_JAQNDM010000002.1"/>
</dbReference>
<proteinExistence type="predicted"/>
<evidence type="ECO:0000259" key="4">
    <source>
        <dbReference type="PROSITE" id="PS50110"/>
    </source>
</evidence>
<evidence type="ECO:0000256" key="2">
    <source>
        <dbReference type="PROSITE-ProRule" id="PRU00169"/>
    </source>
</evidence>
<evidence type="ECO:0000313" key="6">
    <source>
        <dbReference type="Proteomes" id="UP001221838"/>
    </source>
</evidence>
<dbReference type="InterPro" id="IPR050595">
    <property type="entry name" value="Bact_response_regulator"/>
</dbReference>
<name>A0ABT5D319_9BACT</name>
<dbReference type="Pfam" id="PF00072">
    <property type="entry name" value="Response_reg"/>
    <property type="match status" value="1"/>
</dbReference>
<dbReference type="InterPro" id="IPR001789">
    <property type="entry name" value="Sig_transdc_resp-reg_receiver"/>
</dbReference>
<keyword evidence="1 2" id="KW-0597">Phosphoprotein</keyword>
<protein>
    <submittedName>
        <fullName evidence="5">Response regulator</fullName>
    </submittedName>
</protein>
<sequence length="223" mass="23630">MKVLLVEDDPSLREGMGELLSELAEVRMVGQVAEALAALNEERFELVLTDLHISGNAQGGRAIVEAARQRLQPVAIVSAAAAEEMTKLLRPFQADAILSKPFQLEDILVLVERFLALRSQAEQLAKEPPPAGSAWAEASPGVQVAPAQPAQAPEGPTWVRMQAGASHSWAPRLGGEGILLIDGDVEAGGSRRPAPHYFFLSAGEPCEVRTGAGCLAVSLALSR</sequence>
<evidence type="ECO:0000256" key="3">
    <source>
        <dbReference type="SAM" id="MobiDB-lite"/>
    </source>
</evidence>
<accession>A0ABT5D319</accession>
<dbReference type="InterPro" id="IPR011006">
    <property type="entry name" value="CheY-like_superfamily"/>
</dbReference>
<dbReference type="PROSITE" id="PS50110">
    <property type="entry name" value="RESPONSE_REGULATORY"/>
    <property type="match status" value="1"/>
</dbReference>